<dbReference type="PANTHER" id="PTHR33175:SF3">
    <property type="entry name" value="DNA-BINDING PROTEIN HU-BETA"/>
    <property type="match status" value="1"/>
</dbReference>
<dbReference type="GO" id="GO:0030261">
    <property type="term" value="P:chromosome condensation"/>
    <property type="evidence" value="ECO:0007669"/>
    <property type="project" value="UniProtKB-KW"/>
</dbReference>
<dbReference type="GO" id="GO:0042802">
    <property type="term" value="F:identical protein binding"/>
    <property type="evidence" value="ECO:0007669"/>
    <property type="project" value="UniProtKB-ARBA"/>
</dbReference>
<organism evidence="5 6">
    <name type="scientific">Candidatus Enterenecus faecium</name>
    <dbReference type="NCBI Taxonomy" id="2840780"/>
    <lineage>
        <taxon>Bacteria</taxon>
        <taxon>Bacillati</taxon>
        <taxon>Bacillota</taxon>
        <taxon>Clostridia</taxon>
        <taxon>Eubacteriales</taxon>
        <taxon>Candidatus Enterenecus</taxon>
    </lineage>
</organism>
<protein>
    <submittedName>
        <fullName evidence="5">HU family DNA-binding protein</fullName>
    </submittedName>
</protein>
<dbReference type="InterPro" id="IPR000119">
    <property type="entry name" value="Hist_DNA-bd"/>
</dbReference>
<reference evidence="5" key="2">
    <citation type="journal article" date="2021" name="PeerJ">
        <title>Extensive microbial diversity within the chicken gut microbiome revealed by metagenomics and culture.</title>
        <authorList>
            <person name="Gilroy R."/>
            <person name="Ravi A."/>
            <person name="Getino M."/>
            <person name="Pursley I."/>
            <person name="Horton D.L."/>
            <person name="Alikhan N.F."/>
            <person name="Baker D."/>
            <person name="Gharbi K."/>
            <person name="Hall N."/>
            <person name="Watson M."/>
            <person name="Adriaenssens E.M."/>
            <person name="Foster-Nyarko E."/>
            <person name="Jarju S."/>
            <person name="Secka A."/>
            <person name="Antonio M."/>
            <person name="Oren A."/>
            <person name="Chaudhuri R.R."/>
            <person name="La Ragione R."/>
            <person name="Hildebrand F."/>
            <person name="Pallen M.J."/>
        </authorList>
    </citation>
    <scope>NUCLEOTIDE SEQUENCE</scope>
    <source>
        <strain evidence="5">ChiGjej2B2-12916</strain>
    </source>
</reference>
<dbReference type="CDD" id="cd13831">
    <property type="entry name" value="HU"/>
    <property type="match status" value="1"/>
</dbReference>
<evidence type="ECO:0000256" key="1">
    <source>
        <dbReference type="ARBA" id="ARBA00010529"/>
    </source>
</evidence>
<proteinExistence type="inferred from homology"/>
<sequence>MNKADLINAAAEKAGLSKKDTEAALNAALEAITQALAQEEKVQLVGFGSFEVKSRAARIGRNPHTKEQINIPASKTPVFKPGKALKDSIGA</sequence>
<dbReference type="GO" id="GO:0006270">
    <property type="term" value="P:DNA replication initiation"/>
    <property type="evidence" value="ECO:0007669"/>
    <property type="project" value="UniProtKB-ARBA"/>
</dbReference>
<dbReference type="GO" id="GO:0030527">
    <property type="term" value="F:structural constituent of chromatin"/>
    <property type="evidence" value="ECO:0007669"/>
    <property type="project" value="InterPro"/>
</dbReference>
<accession>A0A9D1CHC4</accession>
<gene>
    <name evidence="5" type="ORF">IAD31_02590</name>
</gene>
<dbReference type="GO" id="GO:1990178">
    <property type="term" value="C:HU-DNA complex"/>
    <property type="evidence" value="ECO:0007669"/>
    <property type="project" value="UniProtKB-ARBA"/>
</dbReference>
<evidence type="ECO:0000313" key="5">
    <source>
        <dbReference type="EMBL" id="HIQ60469.1"/>
    </source>
</evidence>
<evidence type="ECO:0000313" key="6">
    <source>
        <dbReference type="Proteomes" id="UP000886879"/>
    </source>
</evidence>
<evidence type="ECO:0000256" key="2">
    <source>
        <dbReference type="ARBA" id="ARBA00023067"/>
    </source>
</evidence>
<dbReference type="FunFam" id="4.10.520.10:FF:000001">
    <property type="entry name" value="DNA-binding protein HU"/>
    <property type="match status" value="1"/>
</dbReference>
<comment type="similarity">
    <text evidence="1 4">Belongs to the bacterial histone-like protein family.</text>
</comment>
<evidence type="ECO:0000256" key="4">
    <source>
        <dbReference type="RuleBase" id="RU003939"/>
    </source>
</evidence>
<evidence type="ECO:0000256" key="3">
    <source>
        <dbReference type="ARBA" id="ARBA00023125"/>
    </source>
</evidence>
<dbReference type="AlphaFoldDB" id="A0A9D1CHC4"/>
<dbReference type="Proteomes" id="UP000886879">
    <property type="component" value="Unassembled WGS sequence"/>
</dbReference>
<dbReference type="GO" id="GO:0003677">
    <property type="term" value="F:DNA binding"/>
    <property type="evidence" value="ECO:0007669"/>
    <property type="project" value="UniProtKB-KW"/>
</dbReference>
<keyword evidence="3 5" id="KW-0238">DNA-binding</keyword>
<dbReference type="PRINTS" id="PR01727">
    <property type="entry name" value="DNABINDINGHU"/>
</dbReference>
<name>A0A9D1CHC4_9FIRM</name>
<dbReference type="EMBL" id="DVFO01000025">
    <property type="protein sequence ID" value="HIQ60469.1"/>
    <property type="molecule type" value="Genomic_DNA"/>
</dbReference>
<dbReference type="GO" id="GO:0010467">
    <property type="term" value="P:gene expression"/>
    <property type="evidence" value="ECO:0007669"/>
    <property type="project" value="UniProtKB-ARBA"/>
</dbReference>
<dbReference type="Gene3D" id="4.10.520.10">
    <property type="entry name" value="IHF-like DNA-binding proteins"/>
    <property type="match status" value="1"/>
</dbReference>
<comment type="caution">
    <text evidence="5">The sequence shown here is derived from an EMBL/GenBank/DDBJ whole genome shotgun (WGS) entry which is preliminary data.</text>
</comment>
<dbReference type="InterPro" id="IPR010992">
    <property type="entry name" value="IHF-like_DNA-bd_dom_sf"/>
</dbReference>
<dbReference type="PANTHER" id="PTHR33175">
    <property type="entry name" value="DNA-BINDING PROTEIN HU"/>
    <property type="match status" value="1"/>
</dbReference>
<reference evidence="5" key="1">
    <citation type="submission" date="2020-10" db="EMBL/GenBank/DDBJ databases">
        <authorList>
            <person name="Gilroy R."/>
        </authorList>
    </citation>
    <scope>NUCLEOTIDE SEQUENCE</scope>
    <source>
        <strain evidence="5">ChiGjej2B2-12916</strain>
    </source>
</reference>
<dbReference type="GO" id="GO:1990103">
    <property type="term" value="C:DnaA-HU complex"/>
    <property type="evidence" value="ECO:0007669"/>
    <property type="project" value="UniProtKB-ARBA"/>
</dbReference>
<dbReference type="InterPro" id="IPR020816">
    <property type="entry name" value="Histone-like_DNA-bd_CS"/>
</dbReference>
<dbReference type="SUPFAM" id="SSF47729">
    <property type="entry name" value="IHF-like DNA-binding proteins"/>
    <property type="match status" value="1"/>
</dbReference>
<keyword evidence="2" id="KW-0226">DNA condensation</keyword>
<dbReference type="PROSITE" id="PS00045">
    <property type="entry name" value="HISTONE_LIKE"/>
    <property type="match status" value="1"/>
</dbReference>
<dbReference type="Pfam" id="PF00216">
    <property type="entry name" value="Bac_DNA_binding"/>
    <property type="match status" value="1"/>
</dbReference>
<dbReference type="SMART" id="SM00411">
    <property type="entry name" value="BHL"/>
    <property type="match status" value="1"/>
</dbReference>
<dbReference type="GO" id="GO:0005829">
    <property type="term" value="C:cytosol"/>
    <property type="evidence" value="ECO:0007669"/>
    <property type="project" value="TreeGrafter"/>
</dbReference>